<dbReference type="EMBL" id="KB320876">
    <property type="protein sequence ID" value="ELW61461.1"/>
    <property type="molecule type" value="Genomic_DNA"/>
</dbReference>
<sequence length="111" mass="11893">MRSGPITKFAQGSPPLKPDPQLLLCAPQADPSLQAGSFSSDPLSCPFLCPDHSRIITTSSVTSSARYEKDLDSASTRLTLNRVIMAVNEESGALRTSATEEEEEALSLLEL</sequence>
<name>L9KFF9_TUPCH</name>
<dbReference type="InParanoid" id="L9KFF9"/>
<gene>
    <name evidence="1" type="ORF">TREES_T100001826</name>
</gene>
<proteinExistence type="predicted"/>
<reference evidence="2" key="1">
    <citation type="submission" date="2012-07" db="EMBL/GenBank/DDBJ databases">
        <title>Genome of the Chinese tree shrew, a rising model animal genetically related to primates.</title>
        <authorList>
            <person name="Zhang G."/>
            <person name="Fan Y."/>
            <person name="Yao Y."/>
            <person name="Huang Z."/>
        </authorList>
    </citation>
    <scope>NUCLEOTIDE SEQUENCE [LARGE SCALE GENOMIC DNA]</scope>
</reference>
<reference evidence="2" key="2">
    <citation type="journal article" date="2013" name="Nat. Commun.">
        <title>Genome of the Chinese tree shrew.</title>
        <authorList>
            <person name="Fan Y."/>
            <person name="Huang Z.Y."/>
            <person name="Cao C.C."/>
            <person name="Chen C.S."/>
            <person name="Chen Y.X."/>
            <person name="Fan D.D."/>
            <person name="He J."/>
            <person name="Hou H.L."/>
            <person name="Hu L."/>
            <person name="Hu X.T."/>
            <person name="Jiang X.T."/>
            <person name="Lai R."/>
            <person name="Lang Y.S."/>
            <person name="Liang B."/>
            <person name="Liao S.G."/>
            <person name="Mu D."/>
            <person name="Ma Y.Y."/>
            <person name="Niu Y.Y."/>
            <person name="Sun X.Q."/>
            <person name="Xia J.Q."/>
            <person name="Xiao J."/>
            <person name="Xiong Z.Q."/>
            <person name="Xu L."/>
            <person name="Yang L."/>
            <person name="Zhang Y."/>
            <person name="Zhao W."/>
            <person name="Zhao X.D."/>
            <person name="Zheng Y.T."/>
            <person name="Zhou J.M."/>
            <person name="Zhu Y.B."/>
            <person name="Zhang G.J."/>
            <person name="Wang J."/>
            <person name="Yao Y.G."/>
        </authorList>
    </citation>
    <scope>NUCLEOTIDE SEQUENCE [LARGE SCALE GENOMIC DNA]</scope>
</reference>
<dbReference type="AlphaFoldDB" id="L9KFF9"/>
<protein>
    <submittedName>
        <fullName evidence="1">Uncharacterized protein</fullName>
    </submittedName>
</protein>
<dbReference type="Proteomes" id="UP000011518">
    <property type="component" value="Unassembled WGS sequence"/>
</dbReference>
<evidence type="ECO:0000313" key="1">
    <source>
        <dbReference type="EMBL" id="ELW61461.1"/>
    </source>
</evidence>
<organism evidence="1 2">
    <name type="scientific">Tupaia chinensis</name>
    <name type="common">Chinese tree shrew</name>
    <name type="synonym">Tupaia belangeri chinensis</name>
    <dbReference type="NCBI Taxonomy" id="246437"/>
    <lineage>
        <taxon>Eukaryota</taxon>
        <taxon>Metazoa</taxon>
        <taxon>Chordata</taxon>
        <taxon>Craniata</taxon>
        <taxon>Vertebrata</taxon>
        <taxon>Euteleostomi</taxon>
        <taxon>Mammalia</taxon>
        <taxon>Eutheria</taxon>
        <taxon>Euarchontoglires</taxon>
        <taxon>Scandentia</taxon>
        <taxon>Tupaiidae</taxon>
        <taxon>Tupaia</taxon>
    </lineage>
</organism>
<evidence type="ECO:0000313" key="2">
    <source>
        <dbReference type="Proteomes" id="UP000011518"/>
    </source>
</evidence>
<keyword evidence="2" id="KW-1185">Reference proteome</keyword>
<accession>L9KFF9</accession>